<dbReference type="EMBL" id="JACHXF010000018">
    <property type="protein sequence ID" value="MBB3099350.1"/>
    <property type="molecule type" value="Genomic_DNA"/>
</dbReference>
<keyword evidence="2" id="KW-1185">Reference proteome</keyword>
<protein>
    <submittedName>
        <fullName evidence="1">Uncharacterized protein</fullName>
    </submittedName>
</protein>
<sequence length="113" mass="12457">MTITIHNRDGSLVDIGDTLGILLSSGSEPPTVRITPSFRRPNATGEQRVVIPRTIGAFDSPPDQEPPIDALQRRFNRFYSNRPVAEPAGRHRSADQPGPVARLRALFGGWVSW</sequence>
<evidence type="ECO:0000313" key="1">
    <source>
        <dbReference type="EMBL" id="MBB3099350.1"/>
    </source>
</evidence>
<gene>
    <name evidence="1" type="ORF">FHR83_007056</name>
</gene>
<organism evidence="1 2">
    <name type="scientific">Actinoplanes campanulatus</name>
    <dbReference type="NCBI Taxonomy" id="113559"/>
    <lineage>
        <taxon>Bacteria</taxon>
        <taxon>Bacillati</taxon>
        <taxon>Actinomycetota</taxon>
        <taxon>Actinomycetes</taxon>
        <taxon>Micromonosporales</taxon>
        <taxon>Micromonosporaceae</taxon>
        <taxon>Actinoplanes</taxon>
    </lineage>
</organism>
<name>A0A7W5ANI6_9ACTN</name>
<dbReference type="Proteomes" id="UP000590749">
    <property type="component" value="Unassembled WGS sequence"/>
</dbReference>
<accession>A0A7W5ANI6</accession>
<reference evidence="1 2" key="1">
    <citation type="submission" date="2020-08" db="EMBL/GenBank/DDBJ databases">
        <title>Genomic Encyclopedia of Type Strains, Phase III (KMG-III): the genomes of soil and plant-associated and newly described type strains.</title>
        <authorList>
            <person name="Whitman W."/>
        </authorList>
    </citation>
    <scope>NUCLEOTIDE SEQUENCE [LARGE SCALE GENOMIC DNA]</scope>
    <source>
        <strain evidence="1 2">CECT 3287</strain>
    </source>
</reference>
<comment type="caution">
    <text evidence="1">The sequence shown here is derived from an EMBL/GenBank/DDBJ whole genome shotgun (WGS) entry which is preliminary data.</text>
</comment>
<proteinExistence type="predicted"/>
<dbReference type="AlphaFoldDB" id="A0A7W5ANI6"/>
<dbReference type="RefSeq" id="WP_183225410.1">
    <property type="nucleotide sequence ID" value="NZ_BMPW01000021.1"/>
</dbReference>
<evidence type="ECO:0000313" key="2">
    <source>
        <dbReference type="Proteomes" id="UP000590749"/>
    </source>
</evidence>